<evidence type="ECO:0000313" key="1">
    <source>
        <dbReference type="EMBL" id="MCO1653855.1"/>
    </source>
</evidence>
<proteinExistence type="predicted"/>
<protein>
    <submittedName>
        <fullName evidence="1">Uncharacterized protein</fullName>
    </submittedName>
</protein>
<sequence>MNGLRPRVEEITAELIDGMGPTAELIGECAYPLPITDRLPGMALDGAEPRWLAMPGVRRLGSLSVRLR</sequence>
<accession>A0ABT0ZT42</accession>
<name>A0ABT0ZT42_9PSEU</name>
<reference evidence="1" key="1">
    <citation type="submission" date="2021-04" db="EMBL/GenBank/DDBJ databases">
        <title>Pseudonocardia sp. nov., isolated from sandy soil of mangrove forest.</title>
        <authorList>
            <person name="Zan Z."/>
            <person name="Huang R."/>
            <person name="Liu W."/>
        </authorList>
    </citation>
    <scope>NUCLEOTIDE SEQUENCE</scope>
    <source>
        <strain evidence="1">S2-4</strain>
    </source>
</reference>
<keyword evidence="2" id="KW-1185">Reference proteome</keyword>
<evidence type="ECO:0000313" key="2">
    <source>
        <dbReference type="Proteomes" id="UP001165283"/>
    </source>
</evidence>
<comment type="caution">
    <text evidence="1">The sequence shown here is derived from an EMBL/GenBank/DDBJ whole genome shotgun (WGS) entry which is preliminary data.</text>
</comment>
<dbReference type="EMBL" id="JAGSOV010000008">
    <property type="protein sequence ID" value="MCO1653855.1"/>
    <property type="molecule type" value="Genomic_DNA"/>
</dbReference>
<organism evidence="1 2">
    <name type="scientific">Pseudonocardia humida</name>
    <dbReference type="NCBI Taxonomy" id="2800819"/>
    <lineage>
        <taxon>Bacteria</taxon>
        <taxon>Bacillati</taxon>
        <taxon>Actinomycetota</taxon>
        <taxon>Actinomycetes</taxon>
        <taxon>Pseudonocardiales</taxon>
        <taxon>Pseudonocardiaceae</taxon>
        <taxon>Pseudonocardia</taxon>
    </lineage>
</organism>
<gene>
    <name evidence="1" type="ORF">KDL28_02180</name>
</gene>
<dbReference type="Proteomes" id="UP001165283">
    <property type="component" value="Unassembled WGS sequence"/>
</dbReference>
<dbReference type="RefSeq" id="WP_372496862.1">
    <property type="nucleotide sequence ID" value="NZ_JAGSOV010000008.1"/>
</dbReference>